<protein>
    <submittedName>
        <fullName evidence="2">Uncharacterized protein</fullName>
    </submittedName>
</protein>
<feature type="region of interest" description="Disordered" evidence="1">
    <location>
        <begin position="480"/>
        <end position="499"/>
    </location>
</feature>
<feature type="region of interest" description="Disordered" evidence="1">
    <location>
        <begin position="590"/>
        <end position="615"/>
    </location>
</feature>
<feature type="compositionally biased region" description="Polar residues" evidence="1">
    <location>
        <begin position="819"/>
        <end position="829"/>
    </location>
</feature>
<organism evidence="2 3">
    <name type="scientific">Pomacea canaliculata</name>
    <name type="common">Golden apple snail</name>
    <dbReference type="NCBI Taxonomy" id="400727"/>
    <lineage>
        <taxon>Eukaryota</taxon>
        <taxon>Metazoa</taxon>
        <taxon>Spiralia</taxon>
        <taxon>Lophotrochozoa</taxon>
        <taxon>Mollusca</taxon>
        <taxon>Gastropoda</taxon>
        <taxon>Caenogastropoda</taxon>
        <taxon>Architaenioglossa</taxon>
        <taxon>Ampullarioidea</taxon>
        <taxon>Ampullariidae</taxon>
        <taxon>Pomacea</taxon>
    </lineage>
</organism>
<evidence type="ECO:0000313" key="2">
    <source>
        <dbReference type="EMBL" id="PVD26706.1"/>
    </source>
</evidence>
<dbReference type="Proteomes" id="UP000245119">
    <property type="component" value="Linkage Group LG8"/>
</dbReference>
<dbReference type="AlphaFoldDB" id="A0A2T7NZX5"/>
<feature type="compositionally biased region" description="Basic residues" evidence="1">
    <location>
        <begin position="423"/>
        <end position="433"/>
    </location>
</feature>
<name>A0A2T7NZX5_POMCA</name>
<feature type="region of interest" description="Disordered" evidence="1">
    <location>
        <begin position="414"/>
        <end position="436"/>
    </location>
</feature>
<proteinExistence type="predicted"/>
<gene>
    <name evidence="2" type="ORF">C0Q70_14384</name>
</gene>
<sequence>MCVKPQTNALSPKSYGVDVVEKDFDEVARVESLLSENYGRIVINYEFPIATVFMYMEGVTPNLEKEIQDFVFSLTGERVLLDLGTEGQVAIKPVSPHGSTILGMFWLYVLQHPNNYPIKHYPYCKLYQAAGKYKVTLKVDTISITVCLAVGQLTVAGLVALDWFVMRFSGIVKAYTRSEERAQELKEPFDAEQHRLMKAVRKKMLKDYYENWPDVVINDDLNVLDAHKILNEKRLEAIEAALADEKMLPIGPLRGEKPESSYHLENMLTPASLFIKLDRLKQGVMTDGAELYAVWSTLLNHWFANKDTKVYLVTPAIDVPCLERLCHLYLNNRLTANLNMLATPLQSQCGHLADIRRTVMQSLPPKDQVFVEYNVYNSMLYPKAEFQAKFIAGVCGEHVEVLLTSANCERKHFSADSTDGAKTKKARAQKGNKKSKENSKCLDRLCIKSSAKSNLQAVFSPDAYEFNESDDFINSVASHKSYSSSSKGHHRKKNERKTSGLKYNLKGNTKETHHILSKVTGKRLCKKNVSSKQGRKQKPTQTSTPVALVPVACKETTKFHLPERRRSPRIPLGMLDLSVTPILHISSTNSPFQPPIGCDPQNDSYIKSQNHSQKPLVSVRVSHSSQKRDHPQQLSDLAHTPVLEIQSERNLKKKMLGHSQVHSITSKCEEGVPVKKTKQNKLVRSVKTDPQKRKVSVNAVSSLSHQKCKTKTHKDCKKKLSASSKPLQAKNAVSLKLSIAKKPKPSTVSIAKVPCDSMDVDLFTMWDIGQENMCGEPLAVDSGISSMNSTSPSESPMADIADRATPLKLSPKPVMTETKGPSLNKTSSKMYKPSNDKREKGRYSISRLETWASKLFDAAR</sequence>
<evidence type="ECO:0000313" key="3">
    <source>
        <dbReference type="Proteomes" id="UP000245119"/>
    </source>
</evidence>
<feature type="compositionally biased region" description="Polar residues" evidence="1">
    <location>
        <begin position="601"/>
        <end position="615"/>
    </location>
</feature>
<dbReference type="EMBL" id="PZQS01000008">
    <property type="protein sequence ID" value="PVD26706.1"/>
    <property type="molecule type" value="Genomic_DNA"/>
</dbReference>
<evidence type="ECO:0000256" key="1">
    <source>
        <dbReference type="SAM" id="MobiDB-lite"/>
    </source>
</evidence>
<comment type="caution">
    <text evidence="2">The sequence shown here is derived from an EMBL/GenBank/DDBJ whole genome shotgun (WGS) entry which is preliminary data.</text>
</comment>
<feature type="region of interest" description="Disordered" evidence="1">
    <location>
        <begin position="804"/>
        <end position="842"/>
    </location>
</feature>
<keyword evidence="3" id="KW-1185">Reference proteome</keyword>
<reference evidence="2 3" key="1">
    <citation type="submission" date="2018-04" db="EMBL/GenBank/DDBJ databases">
        <title>The genome of golden apple snail Pomacea canaliculata provides insight into stress tolerance and invasive adaptation.</title>
        <authorList>
            <person name="Liu C."/>
            <person name="Liu B."/>
            <person name="Ren Y."/>
            <person name="Zhang Y."/>
            <person name="Wang H."/>
            <person name="Li S."/>
            <person name="Jiang F."/>
            <person name="Yin L."/>
            <person name="Zhang G."/>
            <person name="Qian W."/>
            <person name="Fan W."/>
        </authorList>
    </citation>
    <scope>NUCLEOTIDE SEQUENCE [LARGE SCALE GENOMIC DNA]</scope>
    <source>
        <strain evidence="2">SZHN2017</strain>
        <tissue evidence="2">Muscle</tissue>
    </source>
</reference>
<dbReference type="OrthoDB" id="6119789at2759"/>
<accession>A0A2T7NZX5</accession>